<organism evidence="2 3">
    <name type="scientific">Streptomyces exfoliatus</name>
    <name type="common">Streptomyces hydrogenans</name>
    <dbReference type="NCBI Taxonomy" id="1905"/>
    <lineage>
        <taxon>Bacteria</taxon>
        <taxon>Bacillati</taxon>
        <taxon>Actinomycetota</taxon>
        <taxon>Actinomycetes</taxon>
        <taxon>Kitasatosporales</taxon>
        <taxon>Streptomycetaceae</taxon>
        <taxon>Streptomyces</taxon>
    </lineage>
</organism>
<dbReference type="EMBL" id="JBEZAM010000014">
    <property type="protein sequence ID" value="MEU7294246.1"/>
    <property type="molecule type" value="Genomic_DNA"/>
</dbReference>
<evidence type="ECO:0000313" key="2">
    <source>
        <dbReference type="EMBL" id="MEU7294246.1"/>
    </source>
</evidence>
<sequence>MLPEMGGLTSGMRGMSSDAVAYNTESMTEFKKGIDGLIDMLTSSEADKNKMNDEPLVRVQFGGGGAAWGEASGVHSTYTTVLRQLTELSGLLQDCLEGLGIAVVASKDGFQQMDDDVKQRMIAINQRTWEAKQKAEQEAGRGGAANEGTQTAEGDDLR</sequence>
<evidence type="ECO:0000256" key="1">
    <source>
        <dbReference type="SAM" id="MobiDB-lite"/>
    </source>
</evidence>
<comment type="caution">
    <text evidence="2">The sequence shown here is derived from an EMBL/GenBank/DDBJ whole genome shotgun (WGS) entry which is preliminary data.</text>
</comment>
<reference evidence="2 3" key="1">
    <citation type="submission" date="2024-06" db="EMBL/GenBank/DDBJ databases">
        <title>The Natural Products Discovery Center: Release of the First 8490 Sequenced Strains for Exploring Actinobacteria Biosynthetic Diversity.</title>
        <authorList>
            <person name="Kalkreuter E."/>
            <person name="Kautsar S.A."/>
            <person name="Yang D."/>
            <person name="Bader C.D."/>
            <person name="Teijaro C.N."/>
            <person name="Fluegel L."/>
            <person name="Davis C.M."/>
            <person name="Simpson J.R."/>
            <person name="Lauterbach L."/>
            <person name="Steele A.D."/>
            <person name="Gui C."/>
            <person name="Meng S."/>
            <person name="Li G."/>
            <person name="Viehrig K."/>
            <person name="Ye F."/>
            <person name="Su P."/>
            <person name="Kiefer A.F."/>
            <person name="Nichols A."/>
            <person name="Cepeda A.J."/>
            <person name="Yan W."/>
            <person name="Fan B."/>
            <person name="Jiang Y."/>
            <person name="Adhikari A."/>
            <person name="Zheng C.-J."/>
            <person name="Schuster L."/>
            <person name="Cowan T.M."/>
            <person name="Smanski M.J."/>
            <person name="Chevrette M.G."/>
            <person name="De Carvalho L.P.S."/>
            <person name="Shen B."/>
        </authorList>
    </citation>
    <scope>NUCLEOTIDE SEQUENCE [LARGE SCALE GENOMIC DNA]</scope>
    <source>
        <strain evidence="2 3">NPDC045705</strain>
    </source>
</reference>
<proteinExistence type="predicted"/>
<dbReference type="Proteomes" id="UP001551210">
    <property type="component" value="Unassembled WGS sequence"/>
</dbReference>
<name>A0ABV3CX96_STREX</name>
<dbReference type="RefSeq" id="WP_359206971.1">
    <property type="nucleotide sequence ID" value="NZ_JBEZAM010000014.1"/>
</dbReference>
<keyword evidence="3" id="KW-1185">Reference proteome</keyword>
<protein>
    <submittedName>
        <fullName evidence="2">Uncharacterized protein</fullName>
    </submittedName>
</protein>
<gene>
    <name evidence="2" type="ORF">AB0A76_13720</name>
</gene>
<feature type="region of interest" description="Disordered" evidence="1">
    <location>
        <begin position="130"/>
        <end position="158"/>
    </location>
</feature>
<evidence type="ECO:0000313" key="3">
    <source>
        <dbReference type="Proteomes" id="UP001551210"/>
    </source>
</evidence>
<feature type="compositionally biased region" description="Basic and acidic residues" evidence="1">
    <location>
        <begin position="130"/>
        <end position="139"/>
    </location>
</feature>
<accession>A0ABV3CX96</accession>